<reference evidence="3 4" key="1">
    <citation type="journal article" date="2021" name="Elife">
        <title>Chloroplast acquisition without the gene transfer in kleptoplastic sea slugs, Plakobranchus ocellatus.</title>
        <authorList>
            <person name="Maeda T."/>
            <person name="Takahashi S."/>
            <person name="Yoshida T."/>
            <person name="Shimamura S."/>
            <person name="Takaki Y."/>
            <person name="Nagai Y."/>
            <person name="Toyoda A."/>
            <person name="Suzuki Y."/>
            <person name="Arimoto A."/>
            <person name="Ishii H."/>
            <person name="Satoh N."/>
            <person name="Nishiyama T."/>
            <person name="Hasebe M."/>
            <person name="Maruyama T."/>
            <person name="Minagawa J."/>
            <person name="Obokata J."/>
            <person name="Shigenobu S."/>
        </authorList>
    </citation>
    <scope>NUCLEOTIDE SEQUENCE [LARGE SCALE GENOMIC DNA]</scope>
</reference>
<protein>
    <submittedName>
        <fullName evidence="3">Uncharacterized protein</fullName>
    </submittedName>
</protein>
<name>A0AAV4I597_9GAST</name>
<evidence type="ECO:0000256" key="2">
    <source>
        <dbReference type="SAM" id="Phobius"/>
    </source>
</evidence>
<dbReference type="EMBL" id="BMAT01013094">
    <property type="protein sequence ID" value="GFS05639.1"/>
    <property type="molecule type" value="Genomic_DNA"/>
</dbReference>
<dbReference type="Proteomes" id="UP000762676">
    <property type="component" value="Unassembled WGS sequence"/>
</dbReference>
<proteinExistence type="predicted"/>
<feature type="compositionally biased region" description="Polar residues" evidence="1">
    <location>
        <begin position="140"/>
        <end position="149"/>
    </location>
</feature>
<organism evidence="3 4">
    <name type="scientific">Elysia marginata</name>
    <dbReference type="NCBI Taxonomy" id="1093978"/>
    <lineage>
        <taxon>Eukaryota</taxon>
        <taxon>Metazoa</taxon>
        <taxon>Spiralia</taxon>
        <taxon>Lophotrochozoa</taxon>
        <taxon>Mollusca</taxon>
        <taxon>Gastropoda</taxon>
        <taxon>Heterobranchia</taxon>
        <taxon>Euthyneura</taxon>
        <taxon>Panpulmonata</taxon>
        <taxon>Sacoglossa</taxon>
        <taxon>Placobranchoidea</taxon>
        <taxon>Plakobranchidae</taxon>
        <taxon>Elysia</taxon>
    </lineage>
</organism>
<feature type="compositionally biased region" description="Basic and acidic residues" evidence="1">
    <location>
        <begin position="125"/>
        <end position="134"/>
    </location>
</feature>
<evidence type="ECO:0000256" key="1">
    <source>
        <dbReference type="SAM" id="MobiDB-lite"/>
    </source>
</evidence>
<gene>
    <name evidence="3" type="ORF">ElyMa_006525300</name>
</gene>
<dbReference type="AlphaFoldDB" id="A0AAV4I597"/>
<comment type="caution">
    <text evidence="3">The sequence shown here is derived from an EMBL/GenBank/DDBJ whole genome shotgun (WGS) entry which is preliminary data.</text>
</comment>
<evidence type="ECO:0000313" key="4">
    <source>
        <dbReference type="Proteomes" id="UP000762676"/>
    </source>
</evidence>
<feature type="region of interest" description="Disordered" evidence="1">
    <location>
        <begin position="103"/>
        <end position="149"/>
    </location>
</feature>
<evidence type="ECO:0000313" key="3">
    <source>
        <dbReference type="EMBL" id="GFS05639.1"/>
    </source>
</evidence>
<keyword evidence="2" id="KW-0472">Membrane</keyword>
<feature type="transmembrane region" description="Helical" evidence="2">
    <location>
        <begin position="60"/>
        <end position="80"/>
    </location>
</feature>
<accession>A0AAV4I597</accession>
<keyword evidence="2" id="KW-1133">Transmembrane helix</keyword>
<keyword evidence="4" id="KW-1185">Reference proteome</keyword>
<sequence length="149" mass="17049">MIVIITIYTVFIFHNFKRRGRYCDKLHLSRGYPRYWRLLDCVTVVGHGELPDCHKEELPLLTFVIMGIMALISMAMTYFWPETRNKIMAETMHERKVVASDLGVEGDLDPQNRNNLGDLQLGMDSDSRKNEKDVAFPNKAASNPSTVTA</sequence>
<keyword evidence="2" id="KW-0812">Transmembrane</keyword>